<dbReference type="EMBL" id="BKCP01006382">
    <property type="protein sequence ID" value="GER42518.1"/>
    <property type="molecule type" value="Genomic_DNA"/>
</dbReference>
<organism evidence="2 3">
    <name type="scientific">Striga asiatica</name>
    <name type="common">Asiatic witchweed</name>
    <name type="synonym">Buchnera asiatica</name>
    <dbReference type="NCBI Taxonomy" id="4170"/>
    <lineage>
        <taxon>Eukaryota</taxon>
        <taxon>Viridiplantae</taxon>
        <taxon>Streptophyta</taxon>
        <taxon>Embryophyta</taxon>
        <taxon>Tracheophyta</taxon>
        <taxon>Spermatophyta</taxon>
        <taxon>Magnoliopsida</taxon>
        <taxon>eudicotyledons</taxon>
        <taxon>Gunneridae</taxon>
        <taxon>Pentapetalae</taxon>
        <taxon>asterids</taxon>
        <taxon>lamiids</taxon>
        <taxon>Lamiales</taxon>
        <taxon>Orobanchaceae</taxon>
        <taxon>Buchnereae</taxon>
        <taxon>Striga</taxon>
    </lineage>
</organism>
<dbReference type="Proteomes" id="UP000325081">
    <property type="component" value="Unassembled WGS sequence"/>
</dbReference>
<name>A0A5A7QC03_STRAF</name>
<proteinExistence type="predicted"/>
<evidence type="ECO:0000256" key="1">
    <source>
        <dbReference type="SAM" id="MobiDB-lite"/>
    </source>
</evidence>
<sequence>MEEEIITIRDWLLQGITQGWQQVIVNTQNGDLGKALKTDNIVPVEISVVAEDINSYTTKLQFLPYFFLSNFFSKMFENPAKPPPSIAPPPSSTSIRVLAAEDEVN</sequence>
<evidence type="ECO:0000313" key="3">
    <source>
        <dbReference type="Proteomes" id="UP000325081"/>
    </source>
</evidence>
<evidence type="ECO:0000313" key="2">
    <source>
        <dbReference type="EMBL" id="GER42518.1"/>
    </source>
</evidence>
<keyword evidence="3" id="KW-1185">Reference proteome</keyword>
<accession>A0A5A7QC03</accession>
<feature type="region of interest" description="Disordered" evidence="1">
    <location>
        <begin position="80"/>
        <end position="105"/>
    </location>
</feature>
<dbReference type="AlphaFoldDB" id="A0A5A7QC03"/>
<feature type="compositionally biased region" description="Pro residues" evidence="1">
    <location>
        <begin position="80"/>
        <end position="91"/>
    </location>
</feature>
<comment type="caution">
    <text evidence="2">The sequence shown here is derived from an EMBL/GenBank/DDBJ whole genome shotgun (WGS) entry which is preliminary data.</text>
</comment>
<reference evidence="3" key="1">
    <citation type="journal article" date="2019" name="Curr. Biol.">
        <title>Genome Sequence of Striga asiatica Provides Insight into the Evolution of Plant Parasitism.</title>
        <authorList>
            <person name="Yoshida S."/>
            <person name="Kim S."/>
            <person name="Wafula E.K."/>
            <person name="Tanskanen J."/>
            <person name="Kim Y.M."/>
            <person name="Honaas L."/>
            <person name="Yang Z."/>
            <person name="Spallek T."/>
            <person name="Conn C.E."/>
            <person name="Ichihashi Y."/>
            <person name="Cheong K."/>
            <person name="Cui S."/>
            <person name="Der J.P."/>
            <person name="Gundlach H."/>
            <person name="Jiao Y."/>
            <person name="Hori C."/>
            <person name="Ishida J.K."/>
            <person name="Kasahara H."/>
            <person name="Kiba T."/>
            <person name="Kim M.S."/>
            <person name="Koo N."/>
            <person name="Laohavisit A."/>
            <person name="Lee Y.H."/>
            <person name="Lumba S."/>
            <person name="McCourt P."/>
            <person name="Mortimer J.C."/>
            <person name="Mutuku J.M."/>
            <person name="Nomura T."/>
            <person name="Sasaki-Sekimoto Y."/>
            <person name="Seto Y."/>
            <person name="Wang Y."/>
            <person name="Wakatake T."/>
            <person name="Sakakibara H."/>
            <person name="Demura T."/>
            <person name="Yamaguchi S."/>
            <person name="Yoneyama K."/>
            <person name="Manabe R.I."/>
            <person name="Nelson D.C."/>
            <person name="Schulman A.H."/>
            <person name="Timko M.P."/>
            <person name="dePamphilis C.W."/>
            <person name="Choi D."/>
            <person name="Shirasu K."/>
        </authorList>
    </citation>
    <scope>NUCLEOTIDE SEQUENCE [LARGE SCALE GENOMIC DNA]</scope>
    <source>
        <strain evidence="3">cv. UVA1</strain>
    </source>
</reference>
<gene>
    <name evidence="2" type="ORF">STAS_19311</name>
</gene>
<protein>
    <submittedName>
        <fullName evidence="2">NADH dehydrogenase iron-sulfur protein</fullName>
    </submittedName>
</protein>